<dbReference type="EMBL" id="FNRD01000008">
    <property type="protein sequence ID" value="SEA76632.1"/>
    <property type="molecule type" value="Genomic_DNA"/>
</dbReference>
<keyword evidence="1" id="KW-0812">Transmembrane</keyword>
<dbReference type="AlphaFoldDB" id="A0A1H4DWR0"/>
<keyword evidence="1" id="KW-1133">Transmembrane helix</keyword>
<accession>A0A1H4DWR0</accession>
<dbReference type="Pfam" id="PF04286">
    <property type="entry name" value="DUF445"/>
    <property type="match status" value="1"/>
</dbReference>
<evidence type="ECO:0000256" key="1">
    <source>
        <dbReference type="SAM" id="Phobius"/>
    </source>
</evidence>
<evidence type="ECO:0000313" key="3">
    <source>
        <dbReference type="Proteomes" id="UP000198951"/>
    </source>
</evidence>
<dbReference type="GO" id="GO:0005886">
    <property type="term" value="C:plasma membrane"/>
    <property type="evidence" value="ECO:0007669"/>
    <property type="project" value="TreeGrafter"/>
</dbReference>
<dbReference type="PANTHER" id="PTHR38442">
    <property type="entry name" value="INNER MEMBRANE PROTEIN-RELATED"/>
    <property type="match status" value="1"/>
</dbReference>
<protein>
    <submittedName>
        <fullName evidence="2">Uncharacterized membrane-anchored protein YjiN, DUF445 family</fullName>
    </submittedName>
</protein>
<dbReference type="PANTHER" id="PTHR38442:SF1">
    <property type="entry name" value="INNER MEMBRANE PROTEIN"/>
    <property type="match status" value="1"/>
</dbReference>
<name>A0A1H4DWR0_9FLAO</name>
<sequence length="423" mass="47557">MKNNLGSISLLVAFGGLVLFEALLRLDILTHQGWKIVTAGFEAATIGGFADWFAVSALFHEIPIPFVRKHTNIIAKNREKLTEGIVDLVTNKWLSPDVIAEKLNEVDLAKTILDFIQQPKHQQNAIGLIQNIVLKLANELDNPKFADALQKILREQIVSIDLASPLGTWLEKSIKNGDHHQIWELIIEESSKSITNPDTKKLLLSKLKDAADEYSDKGFFKKTALFLAEKSGGIDLNLIADELLEKAKELMMEAKADANHPIRTKFDEYILGFAEQLTSGDEKSTTLIQNLKERVMQHVEEEKVIHTLLSRSKETLAAQLENNETPLMQFLISNLNRMLADLQQDLDAQQKINIWIRETISEMLVKFHSEIGNMVRSSMMKLNNKELVEQIEDKVGNDLQYIRLNGAVVGGLVGIVLALLKLL</sequence>
<gene>
    <name evidence="2" type="ORF">SAMN05443667_108140</name>
</gene>
<dbReference type="STRING" id="150146.SAMN05443667_108140"/>
<organism evidence="2 3">
    <name type="scientific">Flavobacterium gillisiae</name>
    <dbReference type="NCBI Taxonomy" id="150146"/>
    <lineage>
        <taxon>Bacteria</taxon>
        <taxon>Pseudomonadati</taxon>
        <taxon>Bacteroidota</taxon>
        <taxon>Flavobacteriia</taxon>
        <taxon>Flavobacteriales</taxon>
        <taxon>Flavobacteriaceae</taxon>
        <taxon>Flavobacterium</taxon>
    </lineage>
</organism>
<reference evidence="3" key="1">
    <citation type="submission" date="2016-10" db="EMBL/GenBank/DDBJ databases">
        <authorList>
            <person name="Varghese N."/>
            <person name="Submissions S."/>
        </authorList>
    </citation>
    <scope>NUCLEOTIDE SEQUENCE [LARGE SCALE GENOMIC DNA]</scope>
    <source>
        <strain evidence="3">DSM 22376</strain>
    </source>
</reference>
<feature type="transmembrane region" description="Helical" evidence="1">
    <location>
        <begin position="6"/>
        <end position="24"/>
    </location>
</feature>
<dbReference type="InterPro" id="IPR007383">
    <property type="entry name" value="DUF445"/>
</dbReference>
<keyword evidence="3" id="KW-1185">Reference proteome</keyword>
<keyword evidence="1" id="KW-0472">Membrane</keyword>
<proteinExistence type="predicted"/>
<evidence type="ECO:0000313" key="2">
    <source>
        <dbReference type="EMBL" id="SEA76632.1"/>
    </source>
</evidence>
<dbReference type="RefSeq" id="WP_176980614.1">
    <property type="nucleotide sequence ID" value="NZ_FNRD01000008.1"/>
</dbReference>
<dbReference type="Proteomes" id="UP000198951">
    <property type="component" value="Unassembled WGS sequence"/>
</dbReference>